<accession>A0A7X8C5J0</accession>
<protein>
    <submittedName>
        <fullName evidence="1">Uncharacterized protein</fullName>
    </submittedName>
</protein>
<dbReference type="EMBL" id="JAAYSM010000388">
    <property type="protein sequence ID" value="NLJ19326.1"/>
    <property type="molecule type" value="Genomic_DNA"/>
</dbReference>
<proteinExistence type="predicted"/>
<comment type="caution">
    <text evidence="1">The sequence shown here is derived from an EMBL/GenBank/DDBJ whole genome shotgun (WGS) entry which is preliminary data.</text>
</comment>
<dbReference type="AlphaFoldDB" id="A0A7X8C5J0"/>
<sequence length="65" mass="7595">MNGNKYSRLFNENMSSMEARTILYATIDSCPADEREMLNQAYIPVARKIARKELIYANKKDFMMP</sequence>
<reference evidence="1 2" key="1">
    <citation type="journal article" date="2020" name="Biotechnol. Biofuels">
        <title>New insights from the biogas microbiome by comprehensive genome-resolved metagenomics of nearly 1600 species originating from multiple anaerobic digesters.</title>
        <authorList>
            <person name="Campanaro S."/>
            <person name="Treu L."/>
            <person name="Rodriguez-R L.M."/>
            <person name="Kovalovszki A."/>
            <person name="Ziels R.M."/>
            <person name="Maus I."/>
            <person name="Zhu X."/>
            <person name="Kougias P.G."/>
            <person name="Basile A."/>
            <person name="Luo G."/>
            <person name="Schluter A."/>
            <person name="Konstantinidis K.T."/>
            <person name="Angelidaki I."/>
        </authorList>
    </citation>
    <scope>NUCLEOTIDE SEQUENCE [LARGE SCALE GENOMIC DNA]</scope>
    <source>
        <strain evidence="1">AS23ysBPME_34</strain>
    </source>
</reference>
<name>A0A7X8C5J0_9LACT</name>
<dbReference type="RefSeq" id="WP_276649803.1">
    <property type="nucleotide sequence ID" value="NZ_JAAYSM010000388.1"/>
</dbReference>
<gene>
    <name evidence="1" type="ORF">GX355_10770</name>
</gene>
<evidence type="ECO:0000313" key="2">
    <source>
        <dbReference type="Proteomes" id="UP000541058"/>
    </source>
</evidence>
<organism evidence="1 2">
    <name type="scientific">Globicatella sulfidifaciens</name>
    <dbReference type="NCBI Taxonomy" id="136093"/>
    <lineage>
        <taxon>Bacteria</taxon>
        <taxon>Bacillati</taxon>
        <taxon>Bacillota</taxon>
        <taxon>Bacilli</taxon>
        <taxon>Lactobacillales</taxon>
        <taxon>Aerococcaceae</taxon>
        <taxon>Globicatella</taxon>
    </lineage>
</organism>
<evidence type="ECO:0000313" key="1">
    <source>
        <dbReference type="EMBL" id="NLJ19326.1"/>
    </source>
</evidence>
<dbReference type="Proteomes" id="UP000541058">
    <property type="component" value="Unassembled WGS sequence"/>
</dbReference>